<comment type="catalytic activity">
    <reaction evidence="4 7">
        <text>uridine(38/39/40) in tRNA = pseudouridine(38/39/40) in tRNA</text>
        <dbReference type="Rhea" id="RHEA:22376"/>
        <dbReference type="Rhea" id="RHEA-COMP:10085"/>
        <dbReference type="Rhea" id="RHEA-COMP:10087"/>
        <dbReference type="ChEBI" id="CHEBI:65314"/>
        <dbReference type="ChEBI" id="CHEBI:65315"/>
        <dbReference type="EC" id="5.4.99.12"/>
    </reaction>
</comment>
<sequence>MALAEEPAQEPELQRIALVIQYLGQGFCGWQRQPRQRSVQGELEAAIAAIVGHPVSVQSAGRTDTGVHAAAQVAHFETTSPIPAHRWPAVLNGRLAPDLNIRAAATVPANWHARFSASYRRYRYTIYTDSCPNLFLNSYVWHYYQAPLCEHRMQAALQTLVGHHHLAAFQRSGSKRQHAWVHVQEAWARRRDSLIEIEVQASGFLYGMIRLLVGLLVQVGEGSHSLESFTDIWVNQRRDRVRHAAPPQGLCLLRIGYPDSPFPVDAWFDTQPLFVLPASRNDSEVLSPCAVSLG</sequence>
<dbReference type="HAMAP" id="MF_00171">
    <property type="entry name" value="TruA"/>
    <property type="match status" value="1"/>
</dbReference>
<evidence type="ECO:0000259" key="8">
    <source>
        <dbReference type="Pfam" id="PF01416"/>
    </source>
</evidence>
<dbReference type="PIRSF" id="PIRSF001430">
    <property type="entry name" value="tRNA_psdUrid_synth"/>
    <property type="match status" value="1"/>
</dbReference>
<gene>
    <name evidence="4 9" type="primary">truA</name>
    <name evidence="9" type="ORF">DOP62_04275</name>
</gene>
<evidence type="ECO:0000256" key="5">
    <source>
        <dbReference type="PIRSR" id="PIRSR001430-1"/>
    </source>
</evidence>
<comment type="subunit">
    <text evidence="4">Homodimer.</text>
</comment>
<dbReference type="CDD" id="cd02570">
    <property type="entry name" value="PseudoU_synth_EcTruA"/>
    <property type="match status" value="1"/>
</dbReference>
<dbReference type="GO" id="GO:0031119">
    <property type="term" value="P:tRNA pseudouridine synthesis"/>
    <property type="evidence" value="ECO:0007669"/>
    <property type="project" value="UniProtKB-UniRule"/>
</dbReference>
<dbReference type="InterPro" id="IPR001406">
    <property type="entry name" value="PsdUridine_synth_TruA"/>
</dbReference>
<accession>A0AAN1QMQ3</accession>
<dbReference type="PANTHER" id="PTHR11142">
    <property type="entry name" value="PSEUDOURIDYLATE SYNTHASE"/>
    <property type="match status" value="1"/>
</dbReference>
<dbReference type="GO" id="GO:0003723">
    <property type="term" value="F:RNA binding"/>
    <property type="evidence" value="ECO:0007669"/>
    <property type="project" value="InterPro"/>
</dbReference>
<dbReference type="GO" id="GO:0160147">
    <property type="term" value="F:tRNA pseudouridine(38-40) synthase activity"/>
    <property type="evidence" value="ECO:0007669"/>
    <property type="project" value="UniProtKB-EC"/>
</dbReference>
<dbReference type="InterPro" id="IPR020097">
    <property type="entry name" value="PsdUridine_synth_TruA_a/b_dom"/>
</dbReference>
<evidence type="ECO:0000256" key="2">
    <source>
        <dbReference type="ARBA" id="ARBA00022694"/>
    </source>
</evidence>
<dbReference type="InterPro" id="IPR020103">
    <property type="entry name" value="PsdUridine_synth_cat_dom_sf"/>
</dbReference>
<feature type="binding site" evidence="4 6">
    <location>
        <position position="122"/>
    </location>
    <ligand>
        <name>substrate</name>
    </ligand>
</feature>
<dbReference type="AlphaFoldDB" id="A0AAN1QMQ3"/>
<dbReference type="Pfam" id="PF01416">
    <property type="entry name" value="PseudoU_synth_1"/>
    <property type="match status" value="2"/>
</dbReference>
<dbReference type="FunFam" id="3.30.70.580:FF:000001">
    <property type="entry name" value="tRNA pseudouridine synthase A"/>
    <property type="match status" value="1"/>
</dbReference>
<comment type="caution">
    <text evidence="4">Lacks conserved residue(s) required for the propagation of feature annotation.</text>
</comment>
<keyword evidence="3 4" id="KW-0413">Isomerase</keyword>
<organism evidence="9 10">
    <name type="scientific">Synechococcus elongatus PCC 11801</name>
    <dbReference type="NCBI Taxonomy" id="2219813"/>
    <lineage>
        <taxon>Bacteria</taxon>
        <taxon>Bacillati</taxon>
        <taxon>Cyanobacteriota</taxon>
        <taxon>Cyanophyceae</taxon>
        <taxon>Synechococcales</taxon>
        <taxon>Synechococcaceae</taxon>
        <taxon>Synechococcus</taxon>
    </lineage>
</organism>
<dbReference type="Proteomes" id="UP000267249">
    <property type="component" value="Chromosome"/>
</dbReference>
<evidence type="ECO:0000313" key="10">
    <source>
        <dbReference type="Proteomes" id="UP000267249"/>
    </source>
</evidence>
<dbReference type="RefSeq" id="WP_208675888.1">
    <property type="nucleotide sequence ID" value="NZ_CP030139.2"/>
</dbReference>
<name>A0AAN1QMQ3_SYNEL</name>
<evidence type="ECO:0000313" key="9">
    <source>
        <dbReference type="EMBL" id="AZB72048.1"/>
    </source>
</evidence>
<comment type="similarity">
    <text evidence="1 4 7">Belongs to the tRNA pseudouridine synthase TruA family.</text>
</comment>
<evidence type="ECO:0000256" key="6">
    <source>
        <dbReference type="PIRSR" id="PIRSR001430-2"/>
    </source>
</evidence>
<dbReference type="SUPFAM" id="SSF55120">
    <property type="entry name" value="Pseudouridine synthase"/>
    <property type="match status" value="1"/>
</dbReference>
<feature type="domain" description="Pseudouridine synthase I TruA alpha/beta" evidence="8">
    <location>
        <begin position="156"/>
        <end position="258"/>
    </location>
</feature>
<proteinExistence type="inferred from homology"/>
<dbReference type="EC" id="5.4.99.12" evidence="4"/>
<dbReference type="EMBL" id="CP030139">
    <property type="protein sequence ID" value="AZB72048.1"/>
    <property type="molecule type" value="Genomic_DNA"/>
</dbReference>
<dbReference type="Gene3D" id="3.30.70.580">
    <property type="entry name" value="Pseudouridine synthase I, catalytic domain, N-terminal subdomain"/>
    <property type="match status" value="1"/>
</dbReference>
<dbReference type="NCBIfam" id="TIGR00071">
    <property type="entry name" value="hisT_truA"/>
    <property type="match status" value="1"/>
</dbReference>
<evidence type="ECO:0000256" key="3">
    <source>
        <dbReference type="ARBA" id="ARBA00023235"/>
    </source>
</evidence>
<dbReference type="Gene3D" id="3.30.70.660">
    <property type="entry name" value="Pseudouridine synthase I, catalytic domain, C-terminal subdomain"/>
    <property type="match status" value="1"/>
</dbReference>
<protein>
    <recommendedName>
        <fullName evidence="4">tRNA pseudouridine synthase A</fullName>
        <ecNumber evidence="4">5.4.99.12</ecNumber>
    </recommendedName>
    <alternativeName>
        <fullName evidence="4">tRNA pseudouridine(38-40) synthase</fullName>
    </alternativeName>
    <alternativeName>
        <fullName evidence="4">tRNA pseudouridylate synthase I</fullName>
    </alternativeName>
    <alternativeName>
        <fullName evidence="4">tRNA-uridine isomerase I</fullName>
    </alternativeName>
</protein>
<dbReference type="PANTHER" id="PTHR11142:SF0">
    <property type="entry name" value="TRNA PSEUDOURIDINE SYNTHASE-LIKE 1"/>
    <property type="match status" value="1"/>
</dbReference>
<dbReference type="InterPro" id="IPR020095">
    <property type="entry name" value="PsdUridine_synth_TruA_C"/>
</dbReference>
<feature type="active site" description="Nucleophile" evidence="4 5">
    <location>
        <position position="64"/>
    </location>
</feature>
<feature type="domain" description="Pseudouridine synthase I TruA alpha/beta" evidence="8">
    <location>
        <begin position="20"/>
        <end position="115"/>
    </location>
</feature>
<evidence type="ECO:0000256" key="1">
    <source>
        <dbReference type="ARBA" id="ARBA00009375"/>
    </source>
</evidence>
<keyword evidence="2 4" id="KW-0819">tRNA processing</keyword>
<evidence type="ECO:0000256" key="7">
    <source>
        <dbReference type="RuleBase" id="RU003792"/>
    </source>
</evidence>
<dbReference type="InterPro" id="IPR020094">
    <property type="entry name" value="TruA/RsuA/RluB/E/F_N"/>
</dbReference>
<reference evidence="9 10" key="1">
    <citation type="journal article" date="2018" name="Sci. Rep.">
        <title>Genome Features and Biochemical Characteristics of a Robust, Fast Growing and Naturally Transformable Cyanobacterium Synechococcus elongatus PCC 11801 Isolated from India.</title>
        <authorList>
            <person name="Jaiswal D."/>
            <person name="Sengupta A."/>
            <person name="Sohoni S."/>
            <person name="Sengupta S."/>
            <person name="Phadnavis A.G."/>
            <person name="Pakrasi H.B."/>
            <person name="Wangikar P.P."/>
        </authorList>
    </citation>
    <scope>NUCLEOTIDE SEQUENCE [LARGE SCALE GENOMIC DNA]</scope>
    <source>
        <strain evidence="9 10">PCC 11801</strain>
    </source>
</reference>
<comment type="function">
    <text evidence="4">Formation of pseudouridine at positions 38, 39 and 40 in the anticodon stem and loop of transfer RNAs.</text>
</comment>
<evidence type="ECO:0000256" key="4">
    <source>
        <dbReference type="HAMAP-Rule" id="MF_00171"/>
    </source>
</evidence>